<name>A0A0C1Z788_9BACT</name>
<protein>
    <submittedName>
        <fullName evidence="1">Uncharacterized protein</fullName>
    </submittedName>
</protein>
<dbReference type="EMBL" id="JMCC02000094">
    <property type="protein sequence ID" value="KIG13504.1"/>
    <property type="molecule type" value="Genomic_DNA"/>
</dbReference>
<evidence type="ECO:0000313" key="1">
    <source>
        <dbReference type="EMBL" id="KIG13504.1"/>
    </source>
</evidence>
<evidence type="ECO:0000313" key="2">
    <source>
        <dbReference type="Proteomes" id="UP000031599"/>
    </source>
</evidence>
<dbReference type="AlphaFoldDB" id="A0A0C1Z788"/>
<dbReference type="Proteomes" id="UP000031599">
    <property type="component" value="Unassembled WGS sequence"/>
</dbReference>
<accession>A0A0C1Z788</accession>
<reference evidence="1 2" key="1">
    <citation type="submission" date="2014-12" db="EMBL/GenBank/DDBJ databases">
        <title>Genome assembly of Enhygromyxa salina DSM 15201.</title>
        <authorList>
            <person name="Sharma G."/>
            <person name="Subramanian S."/>
        </authorList>
    </citation>
    <scope>NUCLEOTIDE SEQUENCE [LARGE SCALE GENOMIC DNA]</scope>
    <source>
        <strain evidence="1 2">DSM 15201</strain>
    </source>
</reference>
<organism evidence="1 2">
    <name type="scientific">Enhygromyxa salina</name>
    <dbReference type="NCBI Taxonomy" id="215803"/>
    <lineage>
        <taxon>Bacteria</taxon>
        <taxon>Pseudomonadati</taxon>
        <taxon>Myxococcota</taxon>
        <taxon>Polyangia</taxon>
        <taxon>Nannocystales</taxon>
        <taxon>Nannocystaceae</taxon>
        <taxon>Enhygromyxa</taxon>
    </lineage>
</organism>
<comment type="caution">
    <text evidence="1">The sequence shown here is derived from an EMBL/GenBank/DDBJ whole genome shotgun (WGS) entry which is preliminary data.</text>
</comment>
<sequence length="59" mass="6671">MRERWDVGHGFSLGCSACHDPIKQRRGCGAKHLPSHQPARDEARAAIQPRCIHVDLVWL</sequence>
<proteinExistence type="predicted"/>
<gene>
    <name evidence="1" type="ORF">DB30_08016</name>
</gene>